<dbReference type="CDD" id="cd00609">
    <property type="entry name" value="AAT_like"/>
    <property type="match status" value="1"/>
</dbReference>
<keyword evidence="3 7" id="KW-0032">Aminotransferase</keyword>
<evidence type="ECO:0000259" key="6">
    <source>
        <dbReference type="Pfam" id="PF00155"/>
    </source>
</evidence>
<dbReference type="GO" id="GO:0006520">
    <property type="term" value="P:amino acid metabolic process"/>
    <property type="evidence" value="ECO:0007669"/>
    <property type="project" value="TreeGrafter"/>
</dbReference>
<evidence type="ECO:0000313" key="8">
    <source>
        <dbReference type="Proteomes" id="UP000070501"/>
    </source>
</evidence>
<dbReference type="STRING" id="196109.A0A136IJ84"/>
<dbReference type="InterPro" id="IPR015424">
    <property type="entry name" value="PyrdxlP-dep_Trfase"/>
</dbReference>
<evidence type="ECO:0000256" key="4">
    <source>
        <dbReference type="ARBA" id="ARBA00022679"/>
    </source>
</evidence>
<sequence>MASDSCLQRNAVLIPKLLGDHGAQLHGAAEVYDLSTAENQLLMEKLAARAVGSFSELKAQTFSYSPGVGGSPGARQRIADLLSSQFQPQAEVKLEHIVLGAGGSFALNALVEQICEPTDAILIAAPYWPGLDLSISVAYGATVVPVHVPLESFFSTESIVHYEEALSRSKAPVKAVLICNPHNPLGCNYPKSTLQAILSFCTRHKLHFISDEVYALSQHVSRSSNSATSTDVEGSGPFVSALQLDPGQDGAGLVHVLYSLSKDFGCNGLRIGAFISQSNKHVCMSGALSTFCQTSAVAALIAEKAVLHPDNIAFINGQGREMLTDAYTVLREFLAIRHIEFVPAVSGMFVFARLCPTEAAEDEVRFRLLLKKNAVVLAAGTDYHFQRPGWFRICYAVQRQRLEEALRRIAVCLDQM</sequence>
<dbReference type="PANTHER" id="PTHR43795:SF32">
    <property type="entry name" value="AMINOTRANSFERASE GLII-RELATED"/>
    <property type="match status" value="1"/>
</dbReference>
<evidence type="ECO:0000256" key="5">
    <source>
        <dbReference type="ARBA" id="ARBA00022898"/>
    </source>
</evidence>
<proteinExistence type="inferred from homology"/>
<name>A0A136IJ84_9PEZI</name>
<keyword evidence="8" id="KW-1185">Reference proteome</keyword>
<dbReference type="Proteomes" id="UP000070501">
    <property type="component" value="Unassembled WGS sequence"/>
</dbReference>
<dbReference type="OrthoDB" id="7042322at2759"/>
<dbReference type="GO" id="GO:0030170">
    <property type="term" value="F:pyridoxal phosphate binding"/>
    <property type="evidence" value="ECO:0007669"/>
    <property type="project" value="InterPro"/>
</dbReference>
<dbReference type="Gene3D" id="3.40.640.10">
    <property type="entry name" value="Type I PLP-dependent aspartate aminotransferase-like (Major domain)"/>
    <property type="match status" value="1"/>
</dbReference>
<dbReference type="Gene3D" id="3.90.1150.10">
    <property type="entry name" value="Aspartate Aminotransferase, domain 1"/>
    <property type="match status" value="1"/>
</dbReference>
<evidence type="ECO:0000256" key="3">
    <source>
        <dbReference type="ARBA" id="ARBA00022576"/>
    </source>
</evidence>
<dbReference type="InterPro" id="IPR050478">
    <property type="entry name" value="Ethylene_sulfur-biosynth"/>
</dbReference>
<dbReference type="AlphaFoldDB" id="A0A136IJ84"/>
<comment type="cofactor">
    <cofactor evidence="1">
        <name>pyridoxal 5'-phosphate</name>
        <dbReference type="ChEBI" id="CHEBI:597326"/>
    </cofactor>
</comment>
<dbReference type="Pfam" id="PF00155">
    <property type="entry name" value="Aminotran_1_2"/>
    <property type="match status" value="1"/>
</dbReference>
<dbReference type="PRINTS" id="PR00753">
    <property type="entry name" value="ACCSYNTHASE"/>
</dbReference>
<feature type="domain" description="Aminotransferase class I/classII large" evidence="6">
    <location>
        <begin position="33"/>
        <end position="409"/>
    </location>
</feature>
<accession>A0A136IJ84</accession>
<keyword evidence="5" id="KW-0663">Pyridoxal phosphate</keyword>
<evidence type="ECO:0000313" key="7">
    <source>
        <dbReference type="EMBL" id="KXJ85036.1"/>
    </source>
</evidence>
<dbReference type="InParanoid" id="A0A136IJ84"/>
<keyword evidence="4 7" id="KW-0808">Transferase</keyword>
<reference evidence="8" key="1">
    <citation type="submission" date="2016-02" db="EMBL/GenBank/DDBJ databases">
        <title>Draft genome sequence of Microdochium bolleyi, a fungal endophyte of beachgrass.</title>
        <authorList>
            <consortium name="DOE Joint Genome Institute"/>
            <person name="David A.S."/>
            <person name="May G."/>
            <person name="Haridas S."/>
            <person name="Lim J."/>
            <person name="Wang M."/>
            <person name="Labutti K."/>
            <person name="Lipzen A."/>
            <person name="Barry K."/>
            <person name="Grigoriev I.V."/>
        </authorList>
    </citation>
    <scope>NUCLEOTIDE SEQUENCE [LARGE SCALE GENOMIC DNA]</scope>
    <source>
        <strain evidence="8">J235TASD1</strain>
    </source>
</reference>
<gene>
    <name evidence="7" type="ORF">Micbo1qcDRAFT_191031</name>
</gene>
<dbReference type="SUPFAM" id="SSF53383">
    <property type="entry name" value="PLP-dependent transferases"/>
    <property type="match status" value="1"/>
</dbReference>
<evidence type="ECO:0000256" key="1">
    <source>
        <dbReference type="ARBA" id="ARBA00001933"/>
    </source>
</evidence>
<evidence type="ECO:0000256" key="2">
    <source>
        <dbReference type="ARBA" id="ARBA00007441"/>
    </source>
</evidence>
<comment type="similarity">
    <text evidence="2">Belongs to the class-I pyridoxal-phosphate-dependent aminotransferase family.</text>
</comment>
<dbReference type="PANTHER" id="PTHR43795">
    <property type="entry name" value="BIFUNCTIONAL ASPARTATE AMINOTRANSFERASE AND GLUTAMATE/ASPARTATE-PREPHENATE AMINOTRANSFERASE-RELATED"/>
    <property type="match status" value="1"/>
</dbReference>
<dbReference type="InterPro" id="IPR004839">
    <property type="entry name" value="Aminotransferase_I/II_large"/>
</dbReference>
<dbReference type="InterPro" id="IPR015421">
    <property type="entry name" value="PyrdxlP-dep_Trfase_major"/>
</dbReference>
<dbReference type="GO" id="GO:0008483">
    <property type="term" value="F:transaminase activity"/>
    <property type="evidence" value="ECO:0007669"/>
    <property type="project" value="UniProtKB-KW"/>
</dbReference>
<dbReference type="InterPro" id="IPR015422">
    <property type="entry name" value="PyrdxlP-dep_Trfase_small"/>
</dbReference>
<organism evidence="7 8">
    <name type="scientific">Microdochium bolleyi</name>
    <dbReference type="NCBI Taxonomy" id="196109"/>
    <lineage>
        <taxon>Eukaryota</taxon>
        <taxon>Fungi</taxon>
        <taxon>Dikarya</taxon>
        <taxon>Ascomycota</taxon>
        <taxon>Pezizomycotina</taxon>
        <taxon>Sordariomycetes</taxon>
        <taxon>Xylariomycetidae</taxon>
        <taxon>Xylariales</taxon>
        <taxon>Microdochiaceae</taxon>
        <taxon>Microdochium</taxon>
    </lineage>
</organism>
<dbReference type="EMBL" id="KQ964300">
    <property type="protein sequence ID" value="KXJ85036.1"/>
    <property type="molecule type" value="Genomic_DNA"/>
</dbReference>
<protein>
    <submittedName>
        <fullName evidence="7">Aminotransferase GliI</fullName>
    </submittedName>
</protein>